<dbReference type="InterPro" id="IPR052297">
    <property type="entry name" value="RING-CH-type_E3_ubiq-ligase"/>
</dbReference>
<feature type="compositionally biased region" description="Pro residues" evidence="9">
    <location>
        <begin position="16"/>
        <end position="32"/>
    </location>
</feature>
<keyword evidence="7" id="KW-0833">Ubl conjugation pathway</keyword>
<accession>A0ABM4JPD7</accession>
<dbReference type="EC" id="2.3.2.27" evidence="3"/>
<evidence type="ECO:0000313" key="12">
    <source>
        <dbReference type="RefSeq" id="XP_070417810.1"/>
    </source>
</evidence>
<protein>
    <recommendedName>
        <fullName evidence="3">RING-type E3 ubiquitin transferase</fullName>
        <ecNumber evidence="3">2.3.2.27</ecNumber>
    </recommendedName>
</protein>
<evidence type="ECO:0000256" key="5">
    <source>
        <dbReference type="ARBA" id="ARBA00022723"/>
    </source>
</evidence>
<gene>
    <name evidence="12" type="primary">MARCHF10</name>
</gene>
<evidence type="ECO:0000256" key="8">
    <source>
        <dbReference type="ARBA" id="ARBA00022833"/>
    </source>
</evidence>
<keyword evidence="5" id="KW-0479">Metal-binding</keyword>
<dbReference type="Proteomes" id="UP001652662">
    <property type="component" value="Chromosome 10"/>
</dbReference>
<proteinExistence type="predicted"/>
<feature type="compositionally biased region" description="Basic and acidic residues" evidence="9">
    <location>
        <begin position="129"/>
        <end position="140"/>
    </location>
</feature>
<keyword evidence="8" id="KW-0862">Zinc</keyword>
<reference evidence="12" key="1">
    <citation type="submission" date="2025-08" db="UniProtKB">
        <authorList>
            <consortium name="RefSeq"/>
        </authorList>
    </citation>
    <scope>IDENTIFICATION</scope>
    <source>
        <tissue evidence="12">Blood</tissue>
    </source>
</reference>
<comment type="pathway">
    <text evidence="2">Protein modification; protein ubiquitination.</text>
</comment>
<dbReference type="SUPFAM" id="SSF57850">
    <property type="entry name" value="RING/U-box"/>
    <property type="match status" value="1"/>
</dbReference>
<dbReference type="Gene3D" id="3.30.40.10">
    <property type="entry name" value="Zinc/RING finger domain, C3HC4 (zinc finger)"/>
    <property type="match status" value="1"/>
</dbReference>
<dbReference type="PROSITE" id="PS51292">
    <property type="entry name" value="ZF_RING_CH"/>
    <property type="match status" value="1"/>
</dbReference>
<dbReference type="SMART" id="SM00744">
    <property type="entry name" value="RINGv"/>
    <property type="match status" value="1"/>
</dbReference>
<dbReference type="InterPro" id="IPR011016">
    <property type="entry name" value="Znf_RING-CH"/>
</dbReference>
<dbReference type="InterPro" id="IPR013083">
    <property type="entry name" value="Znf_RING/FYVE/PHD"/>
</dbReference>
<evidence type="ECO:0000256" key="7">
    <source>
        <dbReference type="ARBA" id="ARBA00022786"/>
    </source>
</evidence>
<evidence type="ECO:0000256" key="2">
    <source>
        <dbReference type="ARBA" id="ARBA00004906"/>
    </source>
</evidence>
<feature type="domain" description="RING-CH-type" evidence="10">
    <location>
        <begin position="743"/>
        <end position="813"/>
    </location>
</feature>
<keyword evidence="4" id="KW-0808">Transferase</keyword>
<dbReference type="PANTHER" id="PTHR14471">
    <property type="entry name" value="MARCH7/10 E3 UBIQUITIN PROTEIN LIGASE FAMILY MEMBER"/>
    <property type="match status" value="1"/>
</dbReference>
<feature type="region of interest" description="Disordered" evidence="9">
    <location>
        <begin position="1"/>
        <end position="81"/>
    </location>
</feature>
<dbReference type="PANTHER" id="PTHR14471:SF5">
    <property type="entry name" value="E3 UBIQUITIN-PROTEIN LIGASE MARCHF10-RELATED"/>
    <property type="match status" value="1"/>
</dbReference>
<feature type="compositionally biased region" description="Basic and acidic residues" evidence="9">
    <location>
        <begin position="71"/>
        <end position="81"/>
    </location>
</feature>
<feature type="compositionally biased region" description="Low complexity" evidence="9">
    <location>
        <begin position="153"/>
        <end position="162"/>
    </location>
</feature>
<dbReference type="RefSeq" id="XP_070417810.1">
    <property type="nucleotide sequence ID" value="XM_070561709.1"/>
</dbReference>
<evidence type="ECO:0000256" key="3">
    <source>
        <dbReference type="ARBA" id="ARBA00012483"/>
    </source>
</evidence>
<name>A0ABM4JPD7_EQUPR</name>
<evidence type="ECO:0000256" key="1">
    <source>
        <dbReference type="ARBA" id="ARBA00000900"/>
    </source>
</evidence>
<evidence type="ECO:0000313" key="11">
    <source>
        <dbReference type="Proteomes" id="UP001652662"/>
    </source>
</evidence>
<evidence type="ECO:0000256" key="6">
    <source>
        <dbReference type="ARBA" id="ARBA00022771"/>
    </source>
</evidence>
<evidence type="ECO:0000256" key="9">
    <source>
        <dbReference type="SAM" id="MobiDB-lite"/>
    </source>
</evidence>
<dbReference type="GeneID" id="103555311"/>
<keyword evidence="6" id="KW-0863">Zinc-finger</keyword>
<sequence>MASVSGSGLGHQDKANPPPPSGTLLHPPPSPLCLPDSILTGSHGNRRGAHLRAQDLAAAAPPRPHGSTLPRGERGGRVAEETEDARWGLRIMLHEARDRQKFVSDAQYLRDMQHKVDSEYQACLRRQECRRDSNEKKRDQLGGQETTFERSRFSSGSSSKQSSGEEDPIAEPRLSTKNSVVKCDSRLPAIDQTSVKQKHKSTMTARKPEKVVPSKPSPAAQTPQILSRKRRPNLGRLTVSPEMQSSRASGDRSRRKSQLLMKAPAHRGADPEPMWASDTKLKKPTRERRNLVSSSQLMMMTENTPERAKKGDPSVLSQNEPHPALSQTFQETNSPQVLSKSLGPPLITTAIGGPRRASFRFRDEDFYSILSLNTGGENDDTEEETHIEEELLLVGMHAPRSPSNHKRSRFLGTSATQAKNKNFEENPKNCRANSVRRSESSHGSLRISNAMEPVTEQPSVGQRMFQDLGLPDGCPAKENDSGDSENEKKTFHSWDTKSEPSLDDDLNAENVFNDCTSTEDRPGNHDCETDWQAYLNNSSNSLDYFLSSRPRAPRSSMNSSYNTPGSLMHSALRDDVPLDLSMSSILVHSSDSEGNSRFNVRRPLSPIRNRNPLASAEGHSYFPVSSAHEFGVRGAEDITLTSQSQVDPLYTEDLFLNPQSSWSLVEPSSSSPSRMTLQGHLHVPGSLQENIPFTFFTVSDFTNQNDNGNGIAVSGFTDEKEATKIKGDPEKLKKLQESLLEEDSEEEGDLCRICQIAGGSPANPLLEPCGCVGSLQFVHQECLKMWLKVKITSGADLGAVKACEMCKQGLLVDLNDFNVTEFYQKHQQSRAQNELMNSGLYLVLLLHLYEQRFAELMRLNYNRIARERIPSWEMEMKAAFIKATAGSSSEGAGCGAWRGLSPQPPFLHPHVPPFPLFTETETNVFTVIIFTLRRSLLGVWLEHLRTATVTSPDPDSAGQAT</sequence>
<dbReference type="Pfam" id="PF12906">
    <property type="entry name" value="RINGv"/>
    <property type="match status" value="1"/>
</dbReference>
<evidence type="ECO:0000259" key="10">
    <source>
        <dbReference type="PROSITE" id="PS51292"/>
    </source>
</evidence>
<feature type="region of interest" description="Disordered" evidence="9">
    <location>
        <begin position="415"/>
        <end position="507"/>
    </location>
</feature>
<comment type="catalytic activity">
    <reaction evidence="1">
        <text>S-ubiquitinyl-[E2 ubiquitin-conjugating enzyme]-L-cysteine + [acceptor protein]-L-lysine = [E2 ubiquitin-conjugating enzyme]-L-cysteine + N(6)-ubiquitinyl-[acceptor protein]-L-lysine.</text>
        <dbReference type="EC" id="2.3.2.27"/>
    </reaction>
</comment>
<feature type="compositionally biased region" description="Basic and acidic residues" evidence="9">
    <location>
        <begin position="475"/>
        <end position="500"/>
    </location>
</feature>
<organism evidence="11 12">
    <name type="scientific">Equus przewalskii</name>
    <name type="common">Przewalski's horse</name>
    <name type="synonym">Equus caballus przewalskii</name>
    <dbReference type="NCBI Taxonomy" id="9798"/>
    <lineage>
        <taxon>Eukaryota</taxon>
        <taxon>Metazoa</taxon>
        <taxon>Chordata</taxon>
        <taxon>Craniata</taxon>
        <taxon>Vertebrata</taxon>
        <taxon>Euteleostomi</taxon>
        <taxon>Mammalia</taxon>
        <taxon>Eutheria</taxon>
        <taxon>Laurasiatheria</taxon>
        <taxon>Perissodactyla</taxon>
        <taxon>Equidae</taxon>
        <taxon>Equus</taxon>
    </lineage>
</organism>
<feature type="region of interest" description="Disordered" evidence="9">
    <location>
        <begin position="129"/>
        <end position="298"/>
    </location>
</feature>
<evidence type="ECO:0000256" key="4">
    <source>
        <dbReference type="ARBA" id="ARBA00022679"/>
    </source>
</evidence>
<keyword evidence="11" id="KW-1185">Reference proteome</keyword>